<dbReference type="Gene3D" id="3.40.50.10190">
    <property type="entry name" value="BRCT domain"/>
    <property type="match status" value="1"/>
</dbReference>
<dbReference type="InterPro" id="IPR013083">
    <property type="entry name" value="Znf_RING/FYVE/PHD"/>
</dbReference>
<dbReference type="GO" id="GO:0008270">
    <property type="term" value="F:zinc ion binding"/>
    <property type="evidence" value="ECO:0007669"/>
    <property type="project" value="UniProtKB-KW"/>
</dbReference>
<feature type="domain" description="RING-type" evidence="5">
    <location>
        <begin position="404"/>
        <end position="449"/>
    </location>
</feature>
<feature type="domain" description="BRCT" evidence="6">
    <location>
        <begin position="94"/>
        <end position="185"/>
    </location>
</feature>
<dbReference type="SUPFAM" id="SSF57903">
    <property type="entry name" value="FYVE/PHD zinc finger"/>
    <property type="match status" value="1"/>
</dbReference>
<dbReference type="InterPro" id="IPR001357">
    <property type="entry name" value="BRCT_dom"/>
</dbReference>
<dbReference type="Pfam" id="PF13639">
    <property type="entry name" value="zf-RING_2"/>
    <property type="match status" value="1"/>
</dbReference>
<evidence type="ECO:0000313" key="8">
    <source>
        <dbReference type="Proteomes" id="UP001327560"/>
    </source>
</evidence>
<dbReference type="AlphaFoldDB" id="A0AAQ3JTE4"/>
<gene>
    <name evidence="7" type="ORF">Cni_G02817</name>
</gene>
<keyword evidence="1" id="KW-0479">Metal-binding</keyword>
<dbReference type="EMBL" id="CP136890">
    <property type="protein sequence ID" value="WOK94115.1"/>
    <property type="molecule type" value="Genomic_DNA"/>
</dbReference>
<dbReference type="InterPro" id="IPR011011">
    <property type="entry name" value="Znf_FYVE_PHD"/>
</dbReference>
<dbReference type="PROSITE" id="PS00518">
    <property type="entry name" value="ZF_RING_1"/>
    <property type="match status" value="1"/>
</dbReference>
<dbReference type="Proteomes" id="UP001327560">
    <property type="component" value="Chromosome 1"/>
</dbReference>
<dbReference type="SMART" id="SM00184">
    <property type="entry name" value="RING"/>
    <property type="match status" value="1"/>
</dbReference>
<dbReference type="Pfam" id="PF12738">
    <property type="entry name" value="PTCB-BRCT"/>
    <property type="match status" value="1"/>
</dbReference>
<keyword evidence="8" id="KW-1185">Reference proteome</keyword>
<dbReference type="PANTHER" id="PTHR47776:SF2">
    <property type="entry name" value="RING-TYPE E3 UBIQUITIN TRANSFERASE BRCA1"/>
    <property type="match status" value="1"/>
</dbReference>
<evidence type="ECO:0000313" key="7">
    <source>
        <dbReference type="EMBL" id="WOK94115.1"/>
    </source>
</evidence>
<evidence type="ECO:0008006" key="9">
    <source>
        <dbReference type="Google" id="ProtNLM"/>
    </source>
</evidence>
<dbReference type="InterPro" id="IPR017907">
    <property type="entry name" value="Znf_RING_CS"/>
</dbReference>
<evidence type="ECO:0000256" key="1">
    <source>
        <dbReference type="ARBA" id="ARBA00022723"/>
    </source>
</evidence>
<proteinExistence type="predicted"/>
<evidence type="ECO:0000256" key="4">
    <source>
        <dbReference type="PROSITE-ProRule" id="PRU00175"/>
    </source>
</evidence>
<keyword evidence="2 4" id="KW-0863">Zinc-finger</keyword>
<evidence type="ECO:0000256" key="2">
    <source>
        <dbReference type="ARBA" id="ARBA00022771"/>
    </source>
</evidence>
<dbReference type="SUPFAM" id="SSF52113">
    <property type="entry name" value="BRCT domain"/>
    <property type="match status" value="1"/>
</dbReference>
<reference evidence="7 8" key="1">
    <citation type="submission" date="2023-10" db="EMBL/GenBank/DDBJ databases">
        <title>Chromosome-scale genome assembly provides insights into flower coloration mechanisms of Canna indica.</title>
        <authorList>
            <person name="Li C."/>
        </authorList>
    </citation>
    <scope>NUCLEOTIDE SEQUENCE [LARGE SCALE GENOMIC DNA]</scope>
    <source>
        <tissue evidence="7">Flower</tissue>
    </source>
</reference>
<sequence>MTERKLPSKEQTLEHNLNCHLDLKAARCKKEIVDDLHTLSSPTSPHQERNPSLSSASELFPFLFAGQTLIRAEVEAKQADMASEDDPSDQCQDHGFRPIQGMESVIATVSGYHGTERFKLIKLIARTGANYIGAMTKSTTHLVCWQFEGKKYNIARNTGCHVISHRWFEDCLKEKKWLPEHSYTRQSGKEVGPITWEVPAIMTTSAKGKSIISAKRGVLCDNFNALNCSKAVDVDARYLNWPESDLLDKHNEFSPLKKFCSSRKKRNLFDANQDDVACAQPSRRHRLKKKTYCYLLEYTEQDQKQGTSVKKCSEQPGFIDPDADCQNNLKNMVERDDIIELCRDENKNDSDATSDLRVSSDNDHCQSITEHVGSSKNGIKDNEFHKKGHILYESDATKQAEVSCVICWTEFCTVRAVLPCGHRFCYSCIQGWADCMVSSGKASTCPLCKASFKSITKMDDASTDQKIYSQTIPLGSSNTDALMLSNEQPLNSLCYECGSHEPEELLVCCHMCQSRWIHSYCLDPPLFPWTCVHCRDLRALYRHFR</sequence>
<dbReference type="PANTHER" id="PTHR47776">
    <property type="entry name" value="F5A8.9 PROTEIN"/>
    <property type="match status" value="1"/>
</dbReference>
<dbReference type="SUPFAM" id="SSF57850">
    <property type="entry name" value="RING/U-box"/>
    <property type="match status" value="1"/>
</dbReference>
<evidence type="ECO:0000256" key="3">
    <source>
        <dbReference type="ARBA" id="ARBA00022833"/>
    </source>
</evidence>
<protein>
    <recommendedName>
        <fullName evidence="9">RING-type E3 ubiquitin transferase BRCA1</fullName>
    </recommendedName>
</protein>
<dbReference type="InterPro" id="IPR036420">
    <property type="entry name" value="BRCT_dom_sf"/>
</dbReference>
<organism evidence="7 8">
    <name type="scientific">Canna indica</name>
    <name type="common">Indian-shot</name>
    <dbReference type="NCBI Taxonomy" id="4628"/>
    <lineage>
        <taxon>Eukaryota</taxon>
        <taxon>Viridiplantae</taxon>
        <taxon>Streptophyta</taxon>
        <taxon>Embryophyta</taxon>
        <taxon>Tracheophyta</taxon>
        <taxon>Spermatophyta</taxon>
        <taxon>Magnoliopsida</taxon>
        <taxon>Liliopsida</taxon>
        <taxon>Zingiberales</taxon>
        <taxon>Cannaceae</taxon>
        <taxon>Canna</taxon>
    </lineage>
</organism>
<dbReference type="Gene3D" id="3.30.40.10">
    <property type="entry name" value="Zinc/RING finger domain, C3HC4 (zinc finger)"/>
    <property type="match status" value="2"/>
</dbReference>
<accession>A0AAQ3JTE4</accession>
<dbReference type="SMART" id="SM00292">
    <property type="entry name" value="BRCT"/>
    <property type="match status" value="1"/>
</dbReference>
<dbReference type="PROSITE" id="PS50089">
    <property type="entry name" value="ZF_RING_2"/>
    <property type="match status" value="1"/>
</dbReference>
<evidence type="ECO:0000259" key="5">
    <source>
        <dbReference type="PROSITE" id="PS50089"/>
    </source>
</evidence>
<dbReference type="PROSITE" id="PS50172">
    <property type="entry name" value="BRCT"/>
    <property type="match status" value="1"/>
</dbReference>
<evidence type="ECO:0000259" key="6">
    <source>
        <dbReference type="PROSITE" id="PS50172"/>
    </source>
</evidence>
<name>A0AAQ3JTE4_9LILI</name>
<dbReference type="InterPro" id="IPR001841">
    <property type="entry name" value="Znf_RING"/>
</dbReference>
<keyword evidence="3" id="KW-0862">Zinc</keyword>